<comment type="caution">
    <text evidence="2">The sequence shown here is derived from an EMBL/GenBank/DDBJ whole genome shotgun (WGS) entry which is preliminary data.</text>
</comment>
<keyword evidence="3" id="KW-1185">Reference proteome</keyword>
<evidence type="ECO:0000313" key="3">
    <source>
        <dbReference type="Proteomes" id="UP001461498"/>
    </source>
</evidence>
<protein>
    <submittedName>
        <fullName evidence="2">Uncharacterized protein</fullName>
    </submittedName>
</protein>
<reference evidence="2 3" key="1">
    <citation type="submission" date="2022-12" db="EMBL/GenBank/DDBJ databases">
        <title>Chromosome-level genome assembly of true bugs.</title>
        <authorList>
            <person name="Ma L."/>
            <person name="Li H."/>
        </authorList>
    </citation>
    <scope>NUCLEOTIDE SEQUENCE [LARGE SCALE GENOMIC DNA]</scope>
    <source>
        <strain evidence="2">Lab_2022b</strain>
    </source>
</reference>
<feature type="region of interest" description="Disordered" evidence="1">
    <location>
        <begin position="1"/>
        <end position="35"/>
    </location>
</feature>
<evidence type="ECO:0000313" key="2">
    <source>
        <dbReference type="EMBL" id="KAK9496865.1"/>
    </source>
</evidence>
<evidence type="ECO:0000256" key="1">
    <source>
        <dbReference type="SAM" id="MobiDB-lite"/>
    </source>
</evidence>
<dbReference type="EMBL" id="JAPXFL010000043">
    <property type="protein sequence ID" value="KAK9496865.1"/>
    <property type="molecule type" value="Genomic_DNA"/>
</dbReference>
<organism evidence="2 3">
    <name type="scientific">Rhynocoris fuscipes</name>
    <dbReference type="NCBI Taxonomy" id="488301"/>
    <lineage>
        <taxon>Eukaryota</taxon>
        <taxon>Metazoa</taxon>
        <taxon>Ecdysozoa</taxon>
        <taxon>Arthropoda</taxon>
        <taxon>Hexapoda</taxon>
        <taxon>Insecta</taxon>
        <taxon>Pterygota</taxon>
        <taxon>Neoptera</taxon>
        <taxon>Paraneoptera</taxon>
        <taxon>Hemiptera</taxon>
        <taxon>Heteroptera</taxon>
        <taxon>Panheteroptera</taxon>
        <taxon>Cimicomorpha</taxon>
        <taxon>Reduviidae</taxon>
        <taxon>Harpactorinae</taxon>
        <taxon>Harpactorini</taxon>
        <taxon>Rhynocoris</taxon>
    </lineage>
</organism>
<dbReference type="AlphaFoldDB" id="A0AAW1CG54"/>
<name>A0AAW1CG54_9HEMI</name>
<proteinExistence type="predicted"/>
<gene>
    <name evidence="2" type="ORF">O3M35_012908</name>
</gene>
<accession>A0AAW1CG54</accession>
<dbReference type="Proteomes" id="UP001461498">
    <property type="component" value="Unassembled WGS sequence"/>
</dbReference>
<sequence>MQTFECNDEDEEAEEDDDDFDDDDDYYYEDDDVSTNTSSNRLLMIRERFDILIDISLHFFLLPFGHFVPTLTVNSSILVGSWPLDMIDDVAADVQDAQEVMMQNGVDTVLSCRLLDLMWG</sequence>
<feature type="compositionally biased region" description="Acidic residues" evidence="1">
    <location>
        <begin position="1"/>
        <end position="33"/>
    </location>
</feature>